<dbReference type="CDD" id="cd13136">
    <property type="entry name" value="MATE_DinF_like"/>
    <property type="match status" value="1"/>
</dbReference>
<dbReference type="Pfam" id="PF01554">
    <property type="entry name" value="MatE"/>
    <property type="match status" value="2"/>
</dbReference>
<gene>
    <name evidence="9" type="ORF">BJ999_000095</name>
</gene>
<feature type="transmembrane region" description="Helical" evidence="8">
    <location>
        <begin position="347"/>
        <end position="369"/>
    </location>
</feature>
<feature type="transmembrane region" description="Helical" evidence="8">
    <location>
        <begin position="165"/>
        <end position="188"/>
    </location>
</feature>
<name>A0A7Y9G4E4_9ACTN</name>
<feature type="transmembrane region" description="Helical" evidence="8">
    <location>
        <begin position="238"/>
        <end position="259"/>
    </location>
</feature>
<keyword evidence="5 8" id="KW-0812">Transmembrane</keyword>
<evidence type="ECO:0000256" key="1">
    <source>
        <dbReference type="ARBA" id="ARBA00004651"/>
    </source>
</evidence>
<feature type="transmembrane region" description="Helical" evidence="8">
    <location>
        <begin position="15"/>
        <end position="33"/>
    </location>
</feature>
<dbReference type="GO" id="GO:0005886">
    <property type="term" value="C:plasma membrane"/>
    <property type="evidence" value="ECO:0007669"/>
    <property type="project" value="UniProtKB-SubCell"/>
</dbReference>
<sequence length="441" mass="45911">MTTPRRLATAHDREILRLAVPAFGALVAEPLFLLSDSAIVGHLGTAQLGGLGVAGQALNTLVYLCVFLAYGTTAGVARQVGAGDLRGAIRQGIDGMWLALAIGAVLIVAGWPLIPWIVDAFGASPGVAPYAETYLRVSLFGIPSMLVVLAGTGVLRGLQDTRTPLLVSIGGFSLNLLLNVVFVIVLGWGIAGSAWGTVLAQTGSAVVYVAVVLRAALRHGAMVRPDWDGLRTSATAGFGLLVRTAALRVVLIVGTSIAARMGDPEIAAYQVGFQVWTLLAFALDAIAIAGQAITGRYLGASDITATRAVTRRMVWWGIGCGVVFGLAVLVIRPWLPALFTSDGDVRNLLLASLLLVAALQPVAGVVFVLDGILIGAGDGAYLAVTTLVATAVFLPAALVVHRTDAGLVGLWVAIGLWMLTRMITLSLRARGDRWMVTGAVR</sequence>
<evidence type="ECO:0000313" key="9">
    <source>
        <dbReference type="EMBL" id="NYE09799.1"/>
    </source>
</evidence>
<comment type="similarity">
    <text evidence="2">Belongs to the multi antimicrobial extrusion (MATE) (TC 2.A.66.1) family.</text>
</comment>
<feature type="transmembrane region" description="Helical" evidence="8">
    <location>
        <begin position="53"/>
        <end position="76"/>
    </location>
</feature>
<dbReference type="Proteomes" id="UP000591272">
    <property type="component" value="Unassembled WGS sequence"/>
</dbReference>
<protein>
    <submittedName>
        <fullName evidence="9">Putative MATE family efflux protein</fullName>
    </submittedName>
</protein>
<feature type="transmembrane region" description="Helical" evidence="8">
    <location>
        <begin position="271"/>
        <end position="293"/>
    </location>
</feature>
<keyword evidence="3" id="KW-0813">Transport</keyword>
<dbReference type="PANTHER" id="PTHR42893">
    <property type="entry name" value="PROTEIN DETOXIFICATION 44, CHLOROPLASTIC-RELATED"/>
    <property type="match status" value="1"/>
</dbReference>
<feature type="transmembrane region" description="Helical" evidence="8">
    <location>
        <begin position="138"/>
        <end position="158"/>
    </location>
</feature>
<evidence type="ECO:0000256" key="5">
    <source>
        <dbReference type="ARBA" id="ARBA00022692"/>
    </source>
</evidence>
<reference evidence="9 10" key="1">
    <citation type="submission" date="2020-07" db="EMBL/GenBank/DDBJ databases">
        <title>Sequencing the genomes of 1000 actinobacteria strains.</title>
        <authorList>
            <person name="Klenk H.-P."/>
        </authorList>
    </citation>
    <scope>NUCLEOTIDE SEQUENCE [LARGE SCALE GENOMIC DNA]</scope>
    <source>
        <strain evidence="9 10">DSM 43461</strain>
    </source>
</reference>
<dbReference type="RefSeq" id="WP_179831407.1">
    <property type="nucleotide sequence ID" value="NZ_BMRD01000003.1"/>
</dbReference>
<accession>A0A7Y9G4E4</accession>
<dbReference type="GO" id="GO:0042910">
    <property type="term" value="F:xenobiotic transmembrane transporter activity"/>
    <property type="evidence" value="ECO:0007669"/>
    <property type="project" value="InterPro"/>
</dbReference>
<feature type="transmembrane region" description="Helical" evidence="8">
    <location>
        <begin position="406"/>
        <end position="427"/>
    </location>
</feature>
<proteinExistence type="inferred from homology"/>
<feature type="transmembrane region" description="Helical" evidence="8">
    <location>
        <begin position="194"/>
        <end position="217"/>
    </location>
</feature>
<evidence type="ECO:0000256" key="8">
    <source>
        <dbReference type="SAM" id="Phobius"/>
    </source>
</evidence>
<keyword evidence="4" id="KW-1003">Cell membrane</keyword>
<organism evidence="9 10">
    <name type="scientific">Actinomadura citrea</name>
    <dbReference type="NCBI Taxonomy" id="46158"/>
    <lineage>
        <taxon>Bacteria</taxon>
        <taxon>Bacillati</taxon>
        <taxon>Actinomycetota</taxon>
        <taxon>Actinomycetes</taxon>
        <taxon>Streptosporangiales</taxon>
        <taxon>Thermomonosporaceae</taxon>
        <taxon>Actinomadura</taxon>
    </lineage>
</organism>
<feature type="transmembrane region" description="Helical" evidence="8">
    <location>
        <begin position="97"/>
        <end position="118"/>
    </location>
</feature>
<keyword evidence="10" id="KW-1185">Reference proteome</keyword>
<feature type="transmembrane region" description="Helical" evidence="8">
    <location>
        <begin position="314"/>
        <end position="335"/>
    </location>
</feature>
<dbReference type="PIRSF" id="PIRSF006603">
    <property type="entry name" value="DinF"/>
    <property type="match status" value="1"/>
</dbReference>
<dbReference type="EMBL" id="JACCBT010000001">
    <property type="protein sequence ID" value="NYE09799.1"/>
    <property type="molecule type" value="Genomic_DNA"/>
</dbReference>
<feature type="transmembrane region" description="Helical" evidence="8">
    <location>
        <begin position="381"/>
        <end position="400"/>
    </location>
</feature>
<evidence type="ECO:0000256" key="4">
    <source>
        <dbReference type="ARBA" id="ARBA00022475"/>
    </source>
</evidence>
<evidence type="ECO:0000256" key="7">
    <source>
        <dbReference type="ARBA" id="ARBA00023136"/>
    </source>
</evidence>
<dbReference type="PANTHER" id="PTHR42893:SF46">
    <property type="entry name" value="PROTEIN DETOXIFICATION 44, CHLOROPLASTIC"/>
    <property type="match status" value="1"/>
</dbReference>
<dbReference type="NCBIfam" id="TIGR00797">
    <property type="entry name" value="matE"/>
    <property type="match status" value="1"/>
</dbReference>
<keyword evidence="7 8" id="KW-0472">Membrane</keyword>
<evidence type="ECO:0000313" key="10">
    <source>
        <dbReference type="Proteomes" id="UP000591272"/>
    </source>
</evidence>
<dbReference type="InterPro" id="IPR048279">
    <property type="entry name" value="MdtK-like"/>
</dbReference>
<dbReference type="GO" id="GO:0015297">
    <property type="term" value="F:antiporter activity"/>
    <property type="evidence" value="ECO:0007669"/>
    <property type="project" value="InterPro"/>
</dbReference>
<dbReference type="AlphaFoldDB" id="A0A7Y9G4E4"/>
<dbReference type="InterPro" id="IPR002528">
    <property type="entry name" value="MATE_fam"/>
</dbReference>
<dbReference type="InterPro" id="IPR044644">
    <property type="entry name" value="DinF-like"/>
</dbReference>
<keyword evidence="6 8" id="KW-1133">Transmembrane helix</keyword>
<comment type="caution">
    <text evidence="9">The sequence shown here is derived from an EMBL/GenBank/DDBJ whole genome shotgun (WGS) entry which is preliminary data.</text>
</comment>
<evidence type="ECO:0000256" key="2">
    <source>
        <dbReference type="ARBA" id="ARBA00010199"/>
    </source>
</evidence>
<comment type="subcellular location">
    <subcellularLocation>
        <location evidence="1">Cell membrane</location>
        <topology evidence="1">Multi-pass membrane protein</topology>
    </subcellularLocation>
</comment>
<evidence type="ECO:0000256" key="3">
    <source>
        <dbReference type="ARBA" id="ARBA00022448"/>
    </source>
</evidence>
<evidence type="ECO:0000256" key="6">
    <source>
        <dbReference type="ARBA" id="ARBA00022989"/>
    </source>
</evidence>